<name>A0A9P7AMD2_9AGAM</name>
<protein>
    <submittedName>
        <fullName evidence="2">Uncharacterized protein</fullName>
    </submittedName>
</protein>
<reference evidence="2" key="1">
    <citation type="journal article" date="2020" name="New Phytol.">
        <title>Comparative genomics reveals dynamic genome evolution in host specialist ectomycorrhizal fungi.</title>
        <authorList>
            <person name="Lofgren L.A."/>
            <person name="Nguyen N.H."/>
            <person name="Vilgalys R."/>
            <person name="Ruytinx J."/>
            <person name="Liao H.L."/>
            <person name="Branco S."/>
            <person name="Kuo A."/>
            <person name="LaButti K."/>
            <person name="Lipzen A."/>
            <person name="Andreopoulos W."/>
            <person name="Pangilinan J."/>
            <person name="Riley R."/>
            <person name="Hundley H."/>
            <person name="Na H."/>
            <person name="Barry K."/>
            <person name="Grigoriev I.V."/>
            <person name="Stajich J.E."/>
            <person name="Kennedy P.G."/>
        </authorList>
    </citation>
    <scope>NUCLEOTIDE SEQUENCE</scope>
    <source>
        <strain evidence="2">S12</strain>
    </source>
</reference>
<dbReference type="RefSeq" id="XP_041158306.1">
    <property type="nucleotide sequence ID" value="XM_041311213.1"/>
</dbReference>
<sequence>MAHPSNSTPSIDSAPPTISKTLPSVISDAGVQLQSNRSAGHRVQWSDPLVYTRGIPARQPQGPHPASPTVTPSVTFNHSAQHGTRTIAGAMEGLNLAPAASSTPSTHVPPRQTFQPLRSQLTSTSQAAHQGSSFITAPRNPNLRFIFSRRLLLAQSTREPLNPVDSIVIDDRPATSEPQSLTPVLNQPNGTVESTTTYVNGTPPPTPAITEDAIDLTLGSDEENNSLQKQPKNQKSTQKQRNTQILSTSIKVNTAKRRLDSESSETSEGGPQKRLKRKGALQTRLDSDSATSDIDHVSPGPRSSIEPSSSSGRFSSSSVEVVDDVVLDGPRSIADAHNNHAEPSISLNDTQAPSHSARGSGVSVVMRSYRRPAPGGSAVASSSRIRVEDMEVSDDEVETGDPQRALVYASVISRKLRMWAGKLKGISRAHIDALFEDNVVRVSLLQSW</sequence>
<dbReference type="EMBL" id="JABBWE010000043">
    <property type="protein sequence ID" value="KAG1791461.1"/>
    <property type="molecule type" value="Genomic_DNA"/>
</dbReference>
<dbReference type="AlphaFoldDB" id="A0A9P7AMD2"/>
<dbReference type="Proteomes" id="UP000719766">
    <property type="component" value="Unassembled WGS sequence"/>
</dbReference>
<feature type="compositionally biased region" description="Polar residues" evidence="1">
    <location>
        <begin position="225"/>
        <end position="252"/>
    </location>
</feature>
<evidence type="ECO:0000313" key="3">
    <source>
        <dbReference type="Proteomes" id="UP000719766"/>
    </source>
</evidence>
<keyword evidence="3" id="KW-1185">Reference proteome</keyword>
<feature type="region of interest" description="Disordered" evidence="1">
    <location>
        <begin position="1"/>
        <end position="22"/>
    </location>
</feature>
<feature type="region of interest" description="Disordered" evidence="1">
    <location>
        <begin position="173"/>
        <end position="211"/>
    </location>
</feature>
<dbReference type="GeneID" id="64604977"/>
<feature type="region of interest" description="Disordered" evidence="1">
    <location>
        <begin position="223"/>
        <end position="318"/>
    </location>
</feature>
<dbReference type="OrthoDB" id="2682862at2759"/>
<proteinExistence type="predicted"/>
<feature type="compositionally biased region" description="Polar residues" evidence="1">
    <location>
        <begin position="176"/>
        <end position="200"/>
    </location>
</feature>
<evidence type="ECO:0000256" key="1">
    <source>
        <dbReference type="SAM" id="MobiDB-lite"/>
    </source>
</evidence>
<comment type="caution">
    <text evidence="2">The sequence shown here is derived from an EMBL/GenBank/DDBJ whole genome shotgun (WGS) entry which is preliminary data.</text>
</comment>
<gene>
    <name evidence="2" type="ORF">HD556DRAFT_657559</name>
</gene>
<organism evidence="2 3">
    <name type="scientific">Suillus plorans</name>
    <dbReference type="NCBI Taxonomy" id="116603"/>
    <lineage>
        <taxon>Eukaryota</taxon>
        <taxon>Fungi</taxon>
        <taxon>Dikarya</taxon>
        <taxon>Basidiomycota</taxon>
        <taxon>Agaricomycotina</taxon>
        <taxon>Agaricomycetes</taxon>
        <taxon>Agaricomycetidae</taxon>
        <taxon>Boletales</taxon>
        <taxon>Suillineae</taxon>
        <taxon>Suillaceae</taxon>
        <taxon>Suillus</taxon>
    </lineage>
</organism>
<accession>A0A9P7AMD2</accession>
<feature type="compositionally biased region" description="Polar residues" evidence="1">
    <location>
        <begin position="345"/>
        <end position="354"/>
    </location>
</feature>
<feature type="compositionally biased region" description="Low complexity" evidence="1">
    <location>
        <begin position="298"/>
        <end position="318"/>
    </location>
</feature>
<feature type="region of interest" description="Disordered" evidence="1">
    <location>
        <begin position="333"/>
        <end position="360"/>
    </location>
</feature>
<evidence type="ECO:0000313" key="2">
    <source>
        <dbReference type="EMBL" id="KAG1791461.1"/>
    </source>
</evidence>